<proteinExistence type="predicted"/>
<dbReference type="Proteomes" id="UP000014216">
    <property type="component" value="Unassembled WGS sequence"/>
</dbReference>
<dbReference type="EMBL" id="APJX01000002">
    <property type="protein sequence ID" value="EMS80729.1"/>
    <property type="molecule type" value="Genomic_DNA"/>
</dbReference>
<gene>
    <name evidence="1" type="ORF">Dpo_2c04250</name>
</gene>
<accession>S0G4W7</accession>
<dbReference type="AlphaFoldDB" id="S0G4W7"/>
<evidence type="ECO:0000313" key="2">
    <source>
        <dbReference type="Proteomes" id="UP000014216"/>
    </source>
</evidence>
<protein>
    <submittedName>
        <fullName evidence="1">Uncharacterized protein</fullName>
    </submittedName>
</protein>
<name>S0G4W7_9BACT</name>
<comment type="caution">
    <text evidence="1">The sequence shown here is derived from an EMBL/GenBank/DDBJ whole genome shotgun (WGS) entry which is preliminary data.</text>
</comment>
<organism evidence="1 2">
    <name type="scientific">Desulfotignum phosphitoxidans DSM 13687</name>
    <dbReference type="NCBI Taxonomy" id="1286635"/>
    <lineage>
        <taxon>Bacteria</taxon>
        <taxon>Pseudomonadati</taxon>
        <taxon>Thermodesulfobacteriota</taxon>
        <taxon>Desulfobacteria</taxon>
        <taxon>Desulfobacterales</taxon>
        <taxon>Desulfobacteraceae</taxon>
        <taxon>Desulfotignum</taxon>
    </lineage>
</organism>
<evidence type="ECO:0000313" key="1">
    <source>
        <dbReference type="EMBL" id="EMS80729.1"/>
    </source>
</evidence>
<sequence>MNQSVKRKEYPSMLPALSLNGFYGIAVYKNVPITSSNCCLSIHRQSISPIVYFRIVKEGLFPFE</sequence>
<reference evidence="1 2" key="1">
    <citation type="journal article" date="2013" name="Genome Announc.">
        <title>Draft Genome Sequence of Desulfotignum phosphitoxidans DSM 13687 Strain FiPS-3.</title>
        <authorList>
            <person name="Poehlein A."/>
            <person name="Daniel R."/>
            <person name="Simeonova D.D."/>
        </authorList>
    </citation>
    <scope>NUCLEOTIDE SEQUENCE [LARGE SCALE GENOMIC DNA]</scope>
    <source>
        <strain evidence="1 2">DSM 13687</strain>
    </source>
</reference>
<keyword evidence="2" id="KW-1185">Reference proteome</keyword>